<evidence type="ECO:0000256" key="11">
    <source>
        <dbReference type="ARBA" id="ARBA00025936"/>
    </source>
</evidence>
<evidence type="ECO:0000313" key="16">
    <source>
        <dbReference type="Proteomes" id="UP000294380"/>
    </source>
</evidence>
<evidence type="ECO:0000259" key="14">
    <source>
        <dbReference type="Pfam" id="PF08345"/>
    </source>
</evidence>
<keyword evidence="7 12" id="KW-0812">Transmembrane</keyword>
<dbReference type="GO" id="GO:0071973">
    <property type="term" value="P:bacterial-type flagellum-dependent cell motility"/>
    <property type="evidence" value="ECO:0007669"/>
    <property type="project" value="InterPro"/>
</dbReference>
<evidence type="ECO:0000256" key="5">
    <source>
        <dbReference type="ARBA" id="ARBA00017949"/>
    </source>
</evidence>
<dbReference type="InterPro" id="IPR000067">
    <property type="entry name" value="FlgMring_FliF"/>
</dbReference>
<dbReference type="Gene3D" id="3.30.300.30">
    <property type="match status" value="1"/>
</dbReference>
<gene>
    <name evidence="15" type="primary">fliF</name>
    <name evidence="15" type="ORF">BUCIKOCA2762_044</name>
</gene>
<dbReference type="PRINTS" id="PR01009">
    <property type="entry name" value="FLGMRINGFLIF"/>
</dbReference>
<evidence type="ECO:0000256" key="8">
    <source>
        <dbReference type="ARBA" id="ARBA00022989"/>
    </source>
</evidence>
<feature type="transmembrane region" description="Helical" evidence="12">
    <location>
        <begin position="28"/>
        <end position="47"/>
    </location>
</feature>
<keyword evidence="10" id="KW-0975">Bacterial flagellum</keyword>
<name>A0A451D5C7_9GAMM</name>
<dbReference type="InterPro" id="IPR006182">
    <property type="entry name" value="FliF_N_dom"/>
</dbReference>
<dbReference type="PANTHER" id="PTHR30046">
    <property type="entry name" value="FLAGELLAR M-RING PROTEIN"/>
    <property type="match status" value="1"/>
</dbReference>
<dbReference type="NCBIfam" id="TIGR00206">
    <property type="entry name" value="fliF"/>
    <property type="match status" value="1"/>
</dbReference>
<comment type="subcellular location">
    <subcellularLocation>
        <location evidence="2">Bacterial flagellum basal body</location>
    </subcellularLocation>
    <subcellularLocation>
        <location evidence="3">Cell membrane</location>
        <topology evidence="3">Multi-pass membrane protein</topology>
    </subcellularLocation>
</comment>
<evidence type="ECO:0000256" key="10">
    <source>
        <dbReference type="ARBA" id="ARBA00023143"/>
    </source>
</evidence>
<comment type="similarity">
    <text evidence="4">Belongs to the FliF family.</text>
</comment>
<dbReference type="Pfam" id="PF01514">
    <property type="entry name" value="YscJ_FliF"/>
    <property type="match status" value="1"/>
</dbReference>
<dbReference type="InterPro" id="IPR045851">
    <property type="entry name" value="AMP-bd_C_sf"/>
</dbReference>
<dbReference type="AlphaFoldDB" id="A0A451D5C7"/>
<keyword evidence="15" id="KW-0282">Flagellum</keyword>
<dbReference type="RefSeq" id="WP_154028273.1">
    <property type="nucleotide sequence ID" value="NZ_LR217707.1"/>
</dbReference>
<evidence type="ECO:0000256" key="3">
    <source>
        <dbReference type="ARBA" id="ARBA00004651"/>
    </source>
</evidence>
<dbReference type="OrthoDB" id="8554211at2"/>
<dbReference type="GO" id="GO:0005886">
    <property type="term" value="C:plasma membrane"/>
    <property type="evidence" value="ECO:0007669"/>
    <property type="project" value="UniProtKB-SubCell"/>
</dbReference>
<comment type="subunit">
    <text evidence="11">The basal body constitutes a major portion of the flagellar organelle and consists of four rings (L,P,S, and M) mounted on a central rod. The M ring is integral to the inner membrane of the cell and may be connected to the flagellar rod via the S ring. The S (supramembrane ring) lies just distal to the M ring. The L and P rings lie in the outer membrane and the periplasmic space, respectively.</text>
</comment>
<dbReference type="GO" id="GO:0009431">
    <property type="term" value="C:bacterial-type flagellum basal body, MS ring"/>
    <property type="evidence" value="ECO:0007669"/>
    <property type="project" value="InterPro"/>
</dbReference>
<dbReference type="InterPro" id="IPR043427">
    <property type="entry name" value="YscJ/FliF"/>
</dbReference>
<comment type="function">
    <text evidence="1">The M ring may be actively involved in energy transduction.</text>
</comment>
<evidence type="ECO:0000256" key="2">
    <source>
        <dbReference type="ARBA" id="ARBA00004117"/>
    </source>
</evidence>
<dbReference type="Pfam" id="PF08345">
    <property type="entry name" value="YscJ_FliF_C"/>
    <property type="match status" value="1"/>
</dbReference>
<proteinExistence type="inferred from homology"/>
<evidence type="ECO:0000313" key="15">
    <source>
        <dbReference type="EMBL" id="VFP80965.1"/>
    </source>
</evidence>
<evidence type="ECO:0000256" key="7">
    <source>
        <dbReference type="ARBA" id="ARBA00022692"/>
    </source>
</evidence>
<evidence type="ECO:0000256" key="9">
    <source>
        <dbReference type="ARBA" id="ARBA00023136"/>
    </source>
</evidence>
<dbReference type="GO" id="GO:0003774">
    <property type="term" value="F:cytoskeletal motor activity"/>
    <property type="evidence" value="ECO:0007669"/>
    <property type="project" value="InterPro"/>
</dbReference>
<keyword evidence="6" id="KW-1003">Cell membrane</keyword>
<dbReference type="InterPro" id="IPR013556">
    <property type="entry name" value="Flag_M-ring_C"/>
</dbReference>
<keyword evidence="8 12" id="KW-1133">Transmembrane helix</keyword>
<keyword evidence="9 12" id="KW-0472">Membrane</keyword>
<feature type="transmembrane region" description="Helical" evidence="12">
    <location>
        <begin position="469"/>
        <end position="490"/>
    </location>
</feature>
<evidence type="ECO:0000256" key="12">
    <source>
        <dbReference type="SAM" id="Phobius"/>
    </source>
</evidence>
<evidence type="ECO:0000259" key="13">
    <source>
        <dbReference type="Pfam" id="PF01514"/>
    </source>
</evidence>
<organism evidence="15 16">
    <name type="scientific">Buchnera aphidicola</name>
    <name type="common">Cinara kochiana kochiana</name>
    <dbReference type="NCBI Taxonomy" id="2518976"/>
    <lineage>
        <taxon>Bacteria</taxon>
        <taxon>Pseudomonadati</taxon>
        <taxon>Pseudomonadota</taxon>
        <taxon>Gammaproteobacteria</taxon>
        <taxon>Enterobacterales</taxon>
        <taxon>Erwiniaceae</taxon>
        <taxon>Buchnera</taxon>
    </lineage>
</organism>
<dbReference type="Proteomes" id="UP000294380">
    <property type="component" value="Chromosome"/>
</dbReference>
<evidence type="ECO:0000256" key="6">
    <source>
        <dbReference type="ARBA" id="ARBA00022475"/>
    </source>
</evidence>
<protein>
    <recommendedName>
        <fullName evidence="5">Flagellar M-ring protein</fullName>
    </recommendedName>
</protein>
<feature type="domain" description="Flagellar M-ring N-terminal" evidence="13">
    <location>
        <begin position="48"/>
        <end position="223"/>
    </location>
</feature>
<dbReference type="PANTHER" id="PTHR30046:SF0">
    <property type="entry name" value="FLAGELLAR M-RING PROTEIN"/>
    <property type="match status" value="1"/>
</dbReference>
<keyword evidence="15" id="KW-0966">Cell projection</keyword>
<feature type="domain" description="Flagellar M-ring C-terminal" evidence="14">
    <location>
        <begin position="256"/>
        <end position="449"/>
    </location>
</feature>
<sequence length="562" mass="65432">MDIINILFSKIKKYWYYFLNYISHRLKFIIFTVCVIFFTICTIFFWFNRVNYVVLYDNLSDVDGQWITSKLQDMDIPYQFCNSYKTLLVPKDKVNELHFSLLNNQDIKKKTDGFELLDKEKFGISQFHEHINYNRGLEGELSKTLENIFPIQHARVHLVCKQDTDFFRDIHVIPSASIILTLFPNTQLSSEQIDAITLLVSGSIPDLSADHIVVVNQLGNILNKFTLNHGKFFKTNQYTKINILEQYFADHIAELLVPIYGSKNVMVRVTAGVDPNNDNAHNPNIDHLKETSDSKKKLGNISNIIPHKNQHDNLKNSLTQSFLKSSSLNFFSKSFITKYLVNNFLLNQQFICVDHSIVSHKMKSVDNTKKNLNDSNTMYFNDTVFFPGFRNSDIRHLKITVLINYKKNDVGTFLPLSAHELKNIEKLVKSVINFSDSRGDCINIINSMFTTSDAYLYNKDGCMHMNLNLYSLLVILLVILIIILFFFLFIKDNRINDNKKNFLKASTNIDEISKNNFNKNINKLNLKKHNTLNEGNFFVKNNFLNKNPKIVEKIIRYWINKK</sequence>
<dbReference type="EMBL" id="LR217707">
    <property type="protein sequence ID" value="VFP80965.1"/>
    <property type="molecule type" value="Genomic_DNA"/>
</dbReference>
<accession>A0A451D5C7</accession>
<evidence type="ECO:0000256" key="1">
    <source>
        <dbReference type="ARBA" id="ARBA00003820"/>
    </source>
</evidence>
<reference evidence="15 16" key="1">
    <citation type="submission" date="2019-02" db="EMBL/GenBank/DDBJ databases">
        <authorList>
            <person name="Manzano-Marin A."/>
            <person name="Manzano-Marin A."/>
        </authorList>
    </citation>
    <scope>NUCLEOTIDE SEQUENCE [LARGE SCALE GENOMIC DNA]</scope>
    <source>
        <strain evidence="15 16">BuCikochiana</strain>
    </source>
</reference>
<evidence type="ECO:0000256" key="4">
    <source>
        <dbReference type="ARBA" id="ARBA00007971"/>
    </source>
</evidence>
<keyword evidence="15" id="KW-0969">Cilium</keyword>